<feature type="domain" description="HTH luxR-type" evidence="4">
    <location>
        <begin position="144"/>
        <end position="209"/>
    </location>
</feature>
<dbReference type="SUPFAM" id="SSF46894">
    <property type="entry name" value="C-terminal effector domain of the bipartite response regulators"/>
    <property type="match status" value="1"/>
</dbReference>
<dbReference type="InterPro" id="IPR058245">
    <property type="entry name" value="NreC/VraR/RcsB-like_REC"/>
</dbReference>
<dbReference type="PANTHER" id="PTHR43214">
    <property type="entry name" value="TWO-COMPONENT RESPONSE REGULATOR"/>
    <property type="match status" value="1"/>
</dbReference>
<accession>A0A9J7BW87</accession>
<dbReference type="PROSITE" id="PS50110">
    <property type="entry name" value="RESPONSE_REGULATORY"/>
    <property type="match status" value="1"/>
</dbReference>
<dbReference type="SUPFAM" id="SSF52172">
    <property type="entry name" value="CheY-like"/>
    <property type="match status" value="1"/>
</dbReference>
<feature type="domain" description="Response regulatory" evidence="5">
    <location>
        <begin position="5"/>
        <end position="119"/>
    </location>
</feature>
<dbReference type="Gene3D" id="1.10.10.10">
    <property type="entry name" value="Winged helix-like DNA-binding domain superfamily/Winged helix DNA-binding domain"/>
    <property type="match status" value="1"/>
</dbReference>
<dbReference type="InterPro" id="IPR001789">
    <property type="entry name" value="Sig_transdc_resp-reg_receiver"/>
</dbReference>
<dbReference type="PANTHER" id="PTHR43214:SF43">
    <property type="entry name" value="TWO-COMPONENT RESPONSE REGULATOR"/>
    <property type="match status" value="1"/>
</dbReference>
<reference evidence="6" key="1">
    <citation type="submission" date="2021-04" db="EMBL/GenBank/DDBJ databases">
        <title>Phylogenetic analysis of Acidobacteriaceae.</title>
        <authorList>
            <person name="Qiu L."/>
            <person name="Zhang Q."/>
        </authorList>
    </citation>
    <scope>NUCLEOTIDE SEQUENCE</scope>
    <source>
        <strain evidence="6">DSM 25168</strain>
    </source>
</reference>
<evidence type="ECO:0000256" key="2">
    <source>
        <dbReference type="ARBA" id="ARBA00023125"/>
    </source>
</evidence>
<dbReference type="GO" id="GO:0000160">
    <property type="term" value="P:phosphorelay signal transduction system"/>
    <property type="evidence" value="ECO:0007669"/>
    <property type="project" value="InterPro"/>
</dbReference>
<dbReference type="InterPro" id="IPR011006">
    <property type="entry name" value="CheY-like_superfamily"/>
</dbReference>
<dbReference type="EMBL" id="CP093313">
    <property type="protein sequence ID" value="UWZ86074.1"/>
    <property type="molecule type" value="Genomic_DNA"/>
</dbReference>
<evidence type="ECO:0000313" key="6">
    <source>
        <dbReference type="EMBL" id="UWZ86074.1"/>
    </source>
</evidence>
<dbReference type="CDD" id="cd06170">
    <property type="entry name" value="LuxR_C_like"/>
    <property type="match status" value="1"/>
</dbReference>
<dbReference type="KEGG" id="orp:MOP44_09030"/>
<dbReference type="SMART" id="SM00421">
    <property type="entry name" value="HTH_LUXR"/>
    <property type="match status" value="1"/>
</dbReference>
<dbReference type="InterPro" id="IPR016032">
    <property type="entry name" value="Sig_transdc_resp-reg_C-effctor"/>
</dbReference>
<protein>
    <submittedName>
        <fullName evidence="6">Response regulator transcription factor</fullName>
    </submittedName>
</protein>
<dbReference type="InterPro" id="IPR000792">
    <property type="entry name" value="Tscrpt_reg_LuxR_C"/>
</dbReference>
<dbReference type="Pfam" id="PF00072">
    <property type="entry name" value="Response_reg"/>
    <property type="match status" value="1"/>
</dbReference>
<dbReference type="InterPro" id="IPR036388">
    <property type="entry name" value="WH-like_DNA-bd_sf"/>
</dbReference>
<feature type="modified residue" description="4-aspartylphosphate" evidence="3">
    <location>
        <position position="54"/>
    </location>
</feature>
<dbReference type="GO" id="GO:0003677">
    <property type="term" value="F:DNA binding"/>
    <property type="evidence" value="ECO:0007669"/>
    <property type="project" value="UniProtKB-KW"/>
</dbReference>
<sequence>MQHPRIIIADDHKMVAELFREVLSPEFDVVAMVADGQDLVTAAAHLKPDVVLADIAMPVLNGLDAGHQVKEVSPATKIIIVTMNPDPEVAAEAFHRGMSGYVVKTCDSSELINAIKDVLRGRTYLSSGVSRDDVAVLRWQNKKFVDEQQRLTPRQIEVLELLVQGRRMKEIGQRLNLSARTVAFHKYRIMEVLGAKSNADLIKYAVRNHITGA</sequence>
<dbReference type="PRINTS" id="PR00038">
    <property type="entry name" value="HTHLUXR"/>
</dbReference>
<organism evidence="6 7">
    <name type="scientific">Occallatibacter riparius</name>
    <dbReference type="NCBI Taxonomy" id="1002689"/>
    <lineage>
        <taxon>Bacteria</taxon>
        <taxon>Pseudomonadati</taxon>
        <taxon>Acidobacteriota</taxon>
        <taxon>Terriglobia</taxon>
        <taxon>Terriglobales</taxon>
        <taxon>Acidobacteriaceae</taxon>
        <taxon>Occallatibacter</taxon>
    </lineage>
</organism>
<evidence type="ECO:0000313" key="7">
    <source>
        <dbReference type="Proteomes" id="UP001059380"/>
    </source>
</evidence>
<dbReference type="Gene3D" id="3.40.50.2300">
    <property type="match status" value="1"/>
</dbReference>
<dbReference type="Proteomes" id="UP001059380">
    <property type="component" value="Chromosome"/>
</dbReference>
<dbReference type="SMART" id="SM00448">
    <property type="entry name" value="REC"/>
    <property type="match status" value="1"/>
</dbReference>
<dbReference type="Pfam" id="PF00196">
    <property type="entry name" value="GerE"/>
    <property type="match status" value="1"/>
</dbReference>
<keyword evidence="2" id="KW-0238">DNA-binding</keyword>
<dbReference type="GO" id="GO:0006355">
    <property type="term" value="P:regulation of DNA-templated transcription"/>
    <property type="evidence" value="ECO:0007669"/>
    <property type="project" value="InterPro"/>
</dbReference>
<dbReference type="PROSITE" id="PS50043">
    <property type="entry name" value="HTH_LUXR_2"/>
    <property type="match status" value="1"/>
</dbReference>
<dbReference type="AlphaFoldDB" id="A0A9J7BW87"/>
<dbReference type="InterPro" id="IPR039420">
    <property type="entry name" value="WalR-like"/>
</dbReference>
<evidence type="ECO:0000256" key="3">
    <source>
        <dbReference type="PROSITE-ProRule" id="PRU00169"/>
    </source>
</evidence>
<proteinExistence type="predicted"/>
<gene>
    <name evidence="6" type="ORF">MOP44_09030</name>
</gene>
<dbReference type="RefSeq" id="WP_260795717.1">
    <property type="nucleotide sequence ID" value="NZ_CP093313.1"/>
</dbReference>
<evidence type="ECO:0000256" key="1">
    <source>
        <dbReference type="ARBA" id="ARBA00022553"/>
    </source>
</evidence>
<name>A0A9J7BW87_9BACT</name>
<evidence type="ECO:0000259" key="4">
    <source>
        <dbReference type="PROSITE" id="PS50043"/>
    </source>
</evidence>
<dbReference type="CDD" id="cd17535">
    <property type="entry name" value="REC_NarL-like"/>
    <property type="match status" value="1"/>
</dbReference>
<evidence type="ECO:0000259" key="5">
    <source>
        <dbReference type="PROSITE" id="PS50110"/>
    </source>
</evidence>
<keyword evidence="1 3" id="KW-0597">Phosphoprotein</keyword>
<keyword evidence="7" id="KW-1185">Reference proteome</keyword>